<gene>
    <name evidence="1" type="ORF">MAR_ORF174</name>
</gene>
<dbReference type="KEGG" id="vg:8746411"/>
<dbReference type="OrthoDB" id="38386at10239"/>
<dbReference type="RefSeq" id="YP_003406917.1">
    <property type="nucleotide sequence ID" value="NC_013756.1"/>
</dbReference>
<proteinExistence type="predicted"/>
<dbReference type="Proteomes" id="UP000029780">
    <property type="component" value="Segment"/>
</dbReference>
<evidence type="ECO:0000313" key="2">
    <source>
        <dbReference type="Proteomes" id="UP000029780"/>
    </source>
</evidence>
<keyword evidence="2" id="KW-1185">Reference proteome</keyword>
<reference evidence="1 2" key="1">
    <citation type="journal article" date="2009" name="Proc. Natl. Acad. Sci. U.S.A.">
        <title>Giant Marseillevirus highlights the role of amoebae as a melting pot in emergence of chimeric microorganisms.</title>
        <authorList>
            <person name="Boyer M."/>
            <person name="Yutin N."/>
            <person name="Pagnier I."/>
            <person name="Barrassi L."/>
            <person name="Fournous G."/>
            <person name="Espinosa L."/>
            <person name="Robert C."/>
            <person name="Azza S."/>
            <person name="Sun S."/>
            <person name="Rossmann M.G."/>
            <person name="Suzan-Monti M."/>
            <person name="La Scola B."/>
            <person name="Koonin E.V."/>
            <person name="Raoult D."/>
        </authorList>
    </citation>
    <scope>NUCLEOTIDE SEQUENCE [LARGE SCALE GENOMIC DNA]</scope>
    <source>
        <strain evidence="1 2">T19</strain>
    </source>
</reference>
<name>D2XAH8_GBMV</name>
<organismHost>
    <name type="scientific">Acanthamoeba</name>
    <dbReference type="NCBI Taxonomy" id="5754"/>
</organismHost>
<accession>D2XAH8</accession>
<dbReference type="GeneID" id="8746411"/>
<sequence>MSWRELGEIFPEFHGWWTKEEGITKTIVVMVSQKYEGIPDFYFSQKLGELVALEQEITGPIIPY</sequence>
<dbReference type="EMBL" id="GU071086">
    <property type="protein sequence ID" value="ADB03955.1"/>
    <property type="molecule type" value="Genomic_DNA"/>
</dbReference>
<organism evidence="1 2">
    <name type="scientific">Marseillevirus marseillevirus</name>
    <name type="common">GBM</name>
    <dbReference type="NCBI Taxonomy" id="694581"/>
    <lineage>
        <taxon>Viruses</taxon>
        <taxon>Varidnaviria</taxon>
        <taxon>Bamfordvirae</taxon>
        <taxon>Nucleocytoviricota</taxon>
        <taxon>Megaviricetes</taxon>
        <taxon>Pimascovirales</taxon>
        <taxon>Pimascovirales incertae sedis</taxon>
        <taxon>Marseilleviridae</taxon>
        <taxon>Marseillevirus</taxon>
        <taxon>Marseillevirus massiliense</taxon>
    </lineage>
</organism>
<protein>
    <submittedName>
        <fullName evidence="1">Uncharacterized protein</fullName>
    </submittedName>
</protein>
<evidence type="ECO:0000313" key="1">
    <source>
        <dbReference type="EMBL" id="ADB03955.1"/>
    </source>
</evidence>